<dbReference type="Pfam" id="PF13920">
    <property type="entry name" value="zf-C3HC4_3"/>
    <property type="match status" value="1"/>
</dbReference>
<keyword evidence="4" id="KW-1185">Reference proteome</keyword>
<proteinExistence type="predicted"/>
<dbReference type="InterPro" id="IPR001841">
    <property type="entry name" value="Znf_RING"/>
</dbReference>
<reference evidence="4" key="1">
    <citation type="journal article" date="2013" name="Nature">
        <title>Pan genome of the phytoplankton Emiliania underpins its global distribution.</title>
        <authorList>
            <person name="Read B.A."/>
            <person name="Kegel J."/>
            <person name="Klute M.J."/>
            <person name="Kuo A."/>
            <person name="Lefebvre S.C."/>
            <person name="Maumus F."/>
            <person name="Mayer C."/>
            <person name="Miller J."/>
            <person name="Monier A."/>
            <person name="Salamov A."/>
            <person name="Young J."/>
            <person name="Aguilar M."/>
            <person name="Claverie J.M."/>
            <person name="Frickenhaus S."/>
            <person name="Gonzalez K."/>
            <person name="Herman E.K."/>
            <person name="Lin Y.C."/>
            <person name="Napier J."/>
            <person name="Ogata H."/>
            <person name="Sarno A.F."/>
            <person name="Shmutz J."/>
            <person name="Schroeder D."/>
            <person name="de Vargas C."/>
            <person name="Verret F."/>
            <person name="von Dassow P."/>
            <person name="Valentin K."/>
            <person name="Van de Peer Y."/>
            <person name="Wheeler G."/>
            <person name="Dacks J.B."/>
            <person name="Delwiche C.F."/>
            <person name="Dyhrman S.T."/>
            <person name="Glockner G."/>
            <person name="John U."/>
            <person name="Richards T."/>
            <person name="Worden A.Z."/>
            <person name="Zhang X."/>
            <person name="Grigoriev I.V."/>
            <person name="Allen A.E."/>
            <person name="Bidle K."/>
            <person name="Borodovsky M."/>
            <person name="Bowler C."/>
            <person name="Brownlee C."/>
            <person name="Cock J.M."/>
            <person name="Elias M."/>
            <person name="Gladyshev V.N."/>
            <person name="Groth M."/>
            <person name="Guda C."/>
            <person name="Hadaegh A."/>
            <person name="Iglesias-Rodriguez M.D."/>
            <person name="Jenkins J."/>
            <person name="Jones B.M."/>
            <person name="Lawson T."/>
            <person name="Leese F."/>
            <person name="Lindquist E."/>
            <person name="Lobanov A."/>
            <person name="Lomsadze A."/>
            <person name="Malik S.B."/>
            <person name="Marsh M.E."/>
            <person name="Mackinder L."/>
            <person name="Mock T."/>
            <person name="Mueller-Roeber B."/>
            <person name="Pagarete A."/>
            <person name="Parker M."/>
            <person name="Probert I."/>
            <person name="Quesneville H."/>
            <person name="Raines C."/>
            <person name="Rensing S.A."/>
            <person name="Riano-Pachon D.M."/>
            <person name="Richier S."/>
            <person name="Rokitta S."/>
            <person name="Shiraiwa Y."/>
            <person name="Soanes D.M."/>
            <person name="van der Giezen M."/>
            <person name="Wahlund T.M."/>
            <person name="Williams B."/>
            <person name="Wilson W."/>
            <person name="Wolfe G."/>
            <person name="Wurch L.L."/>
        </authorList>
    </citation>
    <scope>NUCLEOTIDE SEQUENCE</scope>
</reference>
<accession>A0A0D3K1C9</accession>
<dbReference type="HOGENOM" id="CLU_2031084_0_0_1"/>
<keyword evidence="1" id="KW-0479">Metal-binding</keyword>
<evidence type="ECO:0000259" key="2">
    <source>
        <dbReference type="PROSITE" id="PS50089"/>
    </source>
</evidence>
<keyword evidence="1" id="KW-0862">Zinc</keyword>
<dbReference type="Proteomes" id="UP000013827">
    <property type="component" value="Unassembled WGS sequence"/>
</dbReference>
<reference evidence="3" key="2">
    <citation type="submission" date="2024-10" db="UniProtKB">
        <authorList>
            <consortium name="EnsemblProtists"/>
        </authorList>
    </citation>
    <scope>IDENTIFICATION</scope>
</reference>
<keyword evidence="1" id="KW-0863">Zinc-finger</keyword>
<dbReference type="PaxDb" id="2903-EOD29564"/>
<dbReference type="InterPro" id="IPR013083">
    <property type="entry name" value="Znf_RING/FYVE/PHD"/>
</dbReference>
<evidence type="ECO:0000256" key="1">
    <source>
        <dbReference type="PROSITE-ProRule" id="PRU00175"/>
    </source>
</evidence>
<dbReference type="GO" id="GO:0008270">
    <property type="term" value="F:zinc ion binding"/>
    <property type="evidence" value="ECO:0007669"/>
    <property type="project" value="UniProtKB-KW"/>
</dbReference>
<evidence type="ECO:0000313" key="3">
    <source>
        <dbReference type="EnsemblProtists" id="EOD29564"/>
    </source>
</evidence>
<dbReference type="EnsemblProtists" id="EOD29564">
    <property type="protein sequence ID" value="EOD29564"/>
    <property type="gene ID" value="EMIHUDRAFT_233779"/>
</dbReference>
<feature type="domain" description="RING-type" evidence="2">
    <location>
        <begin position="23"/>
        <end position="62"/>
    </location>
</feature>
<dbReference type="KEGG" id="ehx:EMIHUDRAFT_233779"/>
<organism evidence="3 4">
    <name type="scientific">Emiliania huxleyi (strain CCMP1516)</name>
    <dbReference type="NCBI Taxonomy" id="280463"/>
    <lineage>
        <taxon>Eukaryota</taxon>
        <taxon>Haptista</taxon>
        <taxon>Haptophyta</taxon>
        <taxon>Prymnesiophyceae</taxon>
        <taxon>Isochrysidales</taxon>
        <taxon>Noelaerhabdaceae</taxon>
        <taxon>Emiliania</taxon>
    </lineage>
</organism>
<protein>
    <recommendedName>
        <fullName evidence="2">RING-type domain-containing protein</fullName>
    </recommendedName>
</protein>
<dbReference type="RefSeq" id="XP_005781993.1">
    <property type="nucleotide sequence ID" value="XM_005781936.1"/>
</dbReference>
<sequence>MSRRFAARCGFGAEQTLGGESTCIICFTQPKSHAAVPCGHRCACADCSAKIMERDRRCPYCREEVMMWMIPRETGDGTTAECSPSCQSRSRRVVLQICGTLSLTVRKQVHYFTRASVTVTLE</sequence>
<dbReference type="SUPFAM" id="SSF57850">
    <property type="entry name" value="RING/U-box"/>
    <property type="match status" value="1"/>
</dbReference>
<dbReference type="Gene3D" id="3.30.40.10">
    <property type="entry name" value="Zinc/RING finger domain, C3HC4 (zinc finger)"/>
    <property type="match status" value="1"/>
</dbReference>
<evidence type="ECO:0000313" key="4">
    <source>
        <dbReference type="Proteomes" id="UP000013827"/>
    </source>
</evidence>
<dbReference type="GeneID" id="17274838"/>
<dbReference type="AlphaFoldDB" id="A0A0D3K1C9"/>
<name>A0A0D3K1C9_EMIH1</name>
<dbReference type="PROSITE" id="PS50089">
    <property type="entry name" value="ZF_RING_2"/>
    <property type="match status" value="1"/>
</dbReference>